<reference evidence="2" key="1">
    <citation type="submission" date="2025-08" db="UniProtKB">
        <authorList>
            <consortium name="Ensembl"/>
        </authorList>
    </citation>
    <scope>IDENTIFICATION</scope>
</reference>
<keyword evidence="3" id="KW-1185">Reference proteome</keyword>
<dbReference type="AlphaFoldDB" id="A0A8C0QP53"/>
<proteinExistence type="predicted"/>
<reference evidence="2" key="2">
    <citation type="submission" date="2025-09" db="UniProtKB">
        <authorList>
            <consortium name="Ensembl"/>
        </authorList>
    </citation>
    <scope>IDENTIFICATION</scope>
</reference>
<protein>
    <submittedName>
        <fullName evidence="2">Uncharacterized protein</fullName>
    </submittedName>
</protein>
<evidence type="ECO:0000256" key="1">
    <source>
        <dbReference type="SAM" id="MobiDB-lite"/>
    </source>
</evidence>
<name>A0A8C0QP53_CHEAB</name>
<accession>A0A8C0QP53</accession>
<dbReference type="Proteomes" id="UP000694404">
    <property type="component" value="Unplaced"/>
</dbReference>
<dbReference type="Ensembl" id="ENSCABT00000029370.1">
    <property type="protein sequence ID" value="ENSCABP00000026816.1"/>
    <property type="gene ID" value="ENSCABG00000019697.1"/>
</dbReference>
<organism evidence="2 3">
    <name type="scientific">Chelonoidis abingdonii</name>
    <name type="common">Abingdon island giant tortoise</name>
    <name type="synonym">Testudo abingdonii</name>
    <dbReference type="NCBI Taxonomy" id="106734"/>
    <lineage>
        <taxon>Eukaryota</taxon>
        <taxon>Metazoa</taxon>
        <taxon>Chordata</taxon>
        <taxon>Craniata</taxon>
        <taxon>Vertebrata</taxon>
        <taxon>Euteleostomi</taxon>
        <taxon>Archelosauria</taxon>
        <taxon>Testudinata</taxon>
        <taxon>Testudines</taxon>
        <taxon>Cryptodira</taxon>
        <taxon>Durocryptodira</taxon>
        <taxon>Testudinoidea</taxon>
        <taxon>Testudinidae</taxon>
        <taxon>Chelonoidis</taxon>
    </lineage>
</organism>
<feature type="region of interest" description="Disordered" evidence="1">
    <location>
        <begin position="9"/>
        <end position="41"/>
    </location>
</feature>
<sequence length="101" mass="10540">VTALLRFGLSTPPSPSVPRTGPGAREVARGRNGAEQGTGEGAVWYSFPDPIGAGVSHTLGISVPTSKAAGKTGREFHPSPYLPNLCVHIRMLHPVVSFGHD</sequence>
<evidence type="ECO:0000313" key="2">
    <source>
        <dbReference type="Ensembl" id="ENSCABP00000026816.1"/>
    </source>
</evidence>
<evidence type="ECO:0000313" key="3">
    <source>
        <dbReference type="Proteomes" id="UP000694404"/>
    </source>
</evidence>